<protein>
    <submittedName>
        <fullName evidence="2">Uncharacterized protein</fullName>
    </submittedName>
</protein>
<name>A0A3S4FFR5_9BRAD</name>
<dbReference type="RefSeq" id="WP_129611147.1">
    <property type="nucleotide sequence ID" value="NZ_UWOC01000190.1"/>
</dbReference>
<evidence type="ECO:0000256" key="1">
    <source>
        <dbReference type="SAM" id="SignalP"/>
    </source>
</evidence>
<dbReference type="EMBL" id="UWOC01000190">
    <property type="protein sequence ID" value="VCU11134.1"/>
    <property type="molecule type" value="Genomic_DNA"/>
</dbReference>
<reference evidence="3" key="1">
    <citation type="submission" date="2018-10" db="EMBL/GenBank/DDBJ databases">
        <authorList>
            <person name="Peiro R."/>
            <person name="Begona"/>
            <person name="Cbmso G."/>
            <person name="Lopez M."/>
            <person name="Gonzalez S."/>
            <person name="Sacristan E."/>
            <person name="Castillo E."/>
        </authorList>
    </citation>
    <scope>NUCLEOTIDE SEQUENCE [LARGE SCALE GENOMIC DNA]</scope>
</reference>
<dbReference type="Proteomes" id="UP000289200">
    <property type="component" value="Unassembled WGS sequence"/>
</dbReference>
<feature type="signal peptide" evidence="1">
    <location>
        <begin position="1"/>
        <end position="23"/>
    </location>
</feature>
<organism evidence="2 3">
    <name type="scientific">Rhodoplanes serenus</name>
    <dbReference type="NCBI Taxonomy" id="200615"/>
    <lineage>
        <taxon>Bacteria</taxon>
        <taxon>Pseudomonadati</taxon>
        <taxon>Pseudomonadota</taxon>
        <taxon>Alphaproteobacteria</taxon>
        <taxon>Hyphomicrobiales</taxon>
        <taxon>Nitrobacteraceae</taxon>
        <taxon>Rhodoplanes</taxon>
    </lineage>
</organism>
<dbReference type="AlphaFoldDB" id="A0A3S4FFR5"/>
<sequence>MARATLLALTLALATSLAGSAFAASKARIVADGMMAGGAGWNVQAHEDPSDYDAPKGSIR</sequence>
<accession>A0A3S4FFR5</accession>
<proteinExistence type="predicted"/>
<keyword evidence="3" id="KW-1185">Reference proteome</keyword>
<evidence type="ECO:0000313" key="3">
    <source>
        <dbReference type="Proteomes" id="UP000289200"/>
    </source>
</evidence>
<comment type="caution">
    <text evidence="2">The sequence shown here is derived from an EMBL/GenBank/DDBJ whole genome shotgun (WGS) entry which is preliminary data.</text>
</comment>
<evidence type="ECO:0000313" key="2">
    <source>
        <dbReference type="EMBL" id="VCU11134.1"/>
    </source>
</evidence>
<feature type="chain" id="PRO_5018543657" evidence="1">
    <location>
        <begin position="24"/>
        <end position="60"/>
    </location>
</feature>
<keyword evidence="1" id="KW-0732">Signal</keyword>
<gene>
    <name evidence="2" type="ORF">RHODGE_RHODGE_04340</name>
</gene>